<dbReference type="Proteomes" id="UP001165269">
    <property type="component" value="Unassembled WGS sequence"/>
</dbReference>
<dbReference type="PANTHER" id="PTHR42905:SF5">
    <property type="entry name" value="CARBOXYVINYL-CARBOXYPHOSPHONATE PHOSPHORYLMUTASE, CHLOROPLASTIC"/>
    <property type="match status" value="1"/>
</dbReference>
<organism evidence="1 2">
    <name type="scientific">Streptomyces cylindrosporus</name>
    <dbReference type="NCBI Taxonomy" id="2927583"/>
    <lineage>
        <taxon>Bacteria</taxon>
        <taxon>Bacillati</taxon>
        <taxon>Actinomycetota</taxon>
        <taxon>Actinomycetes</taxon>
        <taxon>Kitasatosporales</taxon>
        <taxon>Streptomycetaceae</taxon>
        <taxon>Streptomyces</taxon>
    </lineage>
</organism>
<evidence type="ECO:0000313" key="2">
    <source>
        <dbReference type="Proteomes" id="UP001165269"/>
    </source>
</evidence>
<dbReference type="PANTHER" id="PTHR42905">
    <property type="entry name" value="PHOSPHOENOLPYRUVATE CARBOXYLASE"/>
    <property type="match status" value="1"/>
</dbReference>
<dbReference type="GO" id="GO:0016829">
    <property type="term" value="F:lyase activity"/>
    <property type="evidence" value="ECO:0007669"/>
    <property type="project" value="UniProtKB-KW"/>
</dbReference>
<sequence>MRSATQKRELFRSLLARDGLTVVPGGFSPMDAAMTERAGYDAFFLAGSQAAAFLYGAPDVGVLGLNDMAVHAGRVAGHADIPVLVDGDTGYGNAVNVYFAVQQLVRSGAAAVQIEDQEAPKKSGTDAGRRLVPVDEAVGKYRAAVRARDELDPLFAICARCDAIGAEDGGFEEAVQRCVRYVEDGGADFVWLNSLQTREQIAEACERVPAPVMTVWGGEGPGPTLDEYERLGLRIALFPVLASKSGLQAAWELLHAFRQQGTPALDDWARKVADSPWGAAPLPSLTGTERVRRLEDEFLPAEIRRDYESTFGHTPST</sequence>
<dbReference type="SUPFAM" id="SSF51621">
    <property type="entry name" value="Phosphoenolpyruvate/pyruvate domain"/>
    <property type="match status" value="1"/>
</dbReference>
<evidence type="ECO:0000313" key="1">
    <source>
        <dbReference type="EMBL" id="MCI3273470.1"/>
    </source>
</evidence>
<dbReference type="InterPro" id="IPR040442">
    <property type="entry name" value="Pyrv_kinase-like_dom_sf"/>
</dbReference>
<dbReference type="InterPro" id="IPR015813">
    <property type="entry name" value="Pyrv/PenolPyrv_kinase-like_dom"/>
</dbReference>
<dbReference type="CDD" id="cd00377">
    <property type="entry name" value="ICL_PEPM"/>
    <property type="match status" value="1"/>
</dbReference>
<dbReference type="Gene3D" id="3.20.20.60">
    <property type="entry name" value="Phosphoenolpyruvate-binding domains"/>
    <property type="match status" value="1"/>
</dbReference>
<dbReference type="EMBL" id="JALDAY010000006">
    <property type="protein sequence ID" value="MCI3273470.1"/>
    <property type="molecule type" value="Genomic_DNA"/>
</dbReference>
<accession>A0ABS9Y8B5</accession>
<keyword evidence="1" id="KW-0456">Lyase</keyword>
<dbReference type="Pfam" id="PF13714">
    <property type="entry name" value="PEP_mutase"/>
    <property type="match status" value="1"/>
</dbReference>
<protein>
    <submittedName>
        <fullName evidence="1">Isocitrate lyase/PEP mutase family protein</fullName>
    </submittedName>
</protein>
<name>A0ABS9Y8B5_9ACTN</name>
<dbReference type="InterPro" id="IPR039556">
    <property type="entry name" value="ICL/PEPM"/>
</dbReference>
<reference evidence="1" key="1">
    <citation type="submission" date="2022-03" db="EMBL/GenBank/DDBJ databases">
        <title>Streptomyces 7R015 and 7R016 isolated from Barleria lupulina in Thailand.</title>
        <authorList>
            <person name="Kanchanasin P."/>
            <person name="Phongsopitanun W."/>
            <person name="Tanasupawat S."/>
        </authorList>
    </citation>
    <scope>NUCLEOTIDE SEQUENCE</scope>
    <source>
        <strain evidence="1">7R015</strain>
    </source>
</reference>
<keyword evidence="2" id="KW-1185">Reference proteome</keyword>
<comment type="caution">
    <text evidence="1">The sequence shown here is derived from an EMBL/GenBank/DDBJ whole genome shotgun (WGS) entry which is preliminary data.</text>
</comment>
<gene>
    <name evidence="1" type="ORF">MQP27_20440</name>
</gene>
<proteinExistence type="predicted"/>
<dbReference type="RefSeq" id="WP_242766730.1">
    <property type="nucleotide sequence ID" value="NZ_JALDAY010000006.1"/>
</dbReference>